<dbReference type="EMBL" id="DXCV01000029">
    <property type="protein sequence ID" value="HIY87743.1"/>
    <property type="molecule type" value="Genomic_DNA"/>
</dbReference>
<protein>
    <submittedName>
        <fullName evidence="1">Uncharacterized protein</fullName>
    </submittedName>
</protein>
<evidence type="ECO:0000313" key="1">
    <source>
        <dbReference type="EMBL" id="HIY87743.1"/>
    </source>
</evidence>
<reference evidence="1" key="2">
    <citation type="submission" date="2021-04" db="EMBL/GenBank/DDBJ databases">
        <authorList>
            <person name="Gilroy R."/>
        </authorList>
    </citation>
    <scope>NUCLEOTIDE SEQUENCE</scope>
    <source>
        <strain evidence="1">Gambia2-208</strain>
    </source>
</reference>
<dbReference type="AlphaFoldDB" id="A0A9D2CK95"/>
<gene>
    <name evidence="1" type="ORF">H9824_03435</name>
</gene>
<organism evidence="1 2">
    <name type="scientific">Candidatus Bacteroides pullicola</name>
    <dbReference type="NCBI Taxonomy" id="2838475"/>
    <lineage>
        <taxon>Bacteria</taxon>
        <taxon>Pseudomonadati</taxon>
        <taxon>Bacteroidota</taxon>
        <taxon>Bacteroidia</taxon>
        <taxon>Bacteroidales</taxon>
        <taxon>Bacteroidaceae</taxon>
        <taxon>Bacteroides</taxon>
    </lineage>
</organism>
<name>A0A9D2CK95_9BACE</name>
<evidence type="ECO:0000313" key="2">
    <source>
        <dbReference type="Proteomes" id="UP000886851"/>
    </source>
</evidence>
<sequence length="89" mass="9992">MNNYLDLSGVSEKITSGVRKKHRLSMLGLKPPLEDSSGSRSGLCAVEAVRIVWTQDVQTRHSSYELFILIFGGGLGIYEHEQEEFYNVC</sequence>
<accession>A0A9D2CK95</accession>
<proteinExistence type="predicted"/>
<reference evidence="1" key="1">
    <citation type="journal article" date="2021" name="PeerJ">
        <title>Extensive microbial diversity within the chicken gut microbiome revealed by metagenomics and culture.</title>
        <authorList>
            <person name="Gilroy R."/>
            <person name="Ravi A."/>
            <person name="Getino M."/>
            <person name="Pursley I."/>
            <person name="Horton D.L."/>
            <person name="Alikhan N.F."/>
            <person name="Baker D."/>
            <person name="Gharbi K."/>
            <person name="Hall N."/>
            <person name="Watson M."/>
            <person name="Adriaenssens E.M."/>
            <person name="Foster-Nyarko E."/>
            <person name="Jarju S."/>
            <person name="Secka A."/>
            <person name="Antonio M."/>
            <person name="Oren A."/>
            <person name="Chaudhuri R.R."/>
            <person name="La Ragione R."/>
            <person name="Hildebrand F."/>
            <person name="Pallen M.J."/>
        </authorList>
    </citation>
    <scope>NUCLEOTIDE SEQUENCE</scope>
    <source>
        <strain evidence="1">Gambia2-208</strain>
    </source>
</reference>
<dbReference type="Proteomes" id="UP000886851">
    <property type="component" value="Unassembled WGS sequence"/>
</dbReference>
<comment type="caution">
    <text evidence="1">The sequence shown here is derived from an EMBL/GenBank/DDBJ whole genome shotgun (WGS) entry which is preliminary data.</text>
</comment>